<dbReference type="PANTHER" id="PTHR10073">
    <property type="entry name" value="DNA MISMATCH REPAIR PROTEIN MLH, PMS, MUTL"/>
    <property type="match status" value="1"/>
</dbReference>
<dbReference type="Gene3D" id="3.30.230.10">
    <property type="match status" value="1"/>
</dbReference>
<dbReference type="EMBL" id="JAWRVE010000092">
    <property type="protein sequence ID" value="KAL1860466.1"/>
    <property type="molecule type" value="Genomic_DNA"/>
</dbReference>
<keyword evidence="2" id="KW-0227">DNA damage</keyword>
<reference evidence="5 6" key="1">
    <citation type="journal article" date="2024" name="IMA Fungus">
        <title>IMA Genome - F19 : A genome assembly and annotation guide to empower mycologists, including annotated draft genome sequences of Ceratocystis pirilliformis, Diaporthe australafricana, Fusarium ophioides, Paecilomyces lecythidis, and Sporothrix stenoceras.</title>
        <authorList>
            <person name="Aylward J."/>
            <person name="Wilson A.M."/>
            <person name="Visagie C.M."/>
            <person name="Spraker J."/>
            <person name="Barnes I."/>
            <person name="Buitendag C."/>
            <person name="Ceriani C."/>
            <person name="Del Mar Angel L."/>
            <person name="du Plessis D."/>
            <person name="Fuchs T."/>
            <person name="Gasser K."/>
            <person name="Kramer D."/>
            <person name="Li W."/>
            <person name="Munsamy K."/>
            <person name="Piso A."/>
            <person name="Price J.L."/>
            <person name="Sonnekus B."/>
            <person name="Thomas C."/>
            <person name="van der Nest A."/>
            <person name="van Dijk A."/>
            <person name="van Heerden A."/>
            <person name="van Vuuren N."/>
            <person name="Yilmaz N."/>
            <person name="Duong T.A."/>
            <person name="van der Merwe N.A."/>
            <person name="Wingfield M.J."/>
            <person name="Wingfield B.D."/>
        </authorList>
    </citation>
    <scope>NUCLEOTIDE SEQUENCE [LARGE SCALE GENOMIC DNA]</scope>
    <source>
        <strain evidence="5 6">CMW 18300</strain>
    </source>
</reference>
<feature type="compositionally biased region" description="Basic and acidic residues" evidence="3">
    <location>
        <begin position="738"/>
        <end position="758"/>
    </location>
</feature>
<evidence type="ECO:0000256" key="3">
    <source>
        <dbReference type="SAM" id="MobiDB-lite"/>
    </source>
</evidence>
<feature type="compositionally biased region" description="Basic and acidic residues" evidence="3">
    <location>
        <begin position="710"/>
        <end position="721"/>
    </location>
</feature>
<dbReference type="SUPFAM" id="SSF55874">
    <property type="entry name" value="ATPase domain of HSP90 chaperone/DNA topoisomerase II/histidine kinase"/>
    <property type="match status" value="1"/>
</dbReference>
<comment type="similarity">
    <text evidence="1">Belongs to the DNA mismatch repair MutL/HexB family.</text>
</comment>
<proteinExistence type="inferred from homology"/>
<evidence type="ECO:0000313" key="6">
    <source>
        <dbReference type="Proteomes" id="UP001583177"/>
    </source>
</evidence>
<feature type="compositionally biased region" description="Low complexity" evidence="3">
    <location>
        <begin position="419"/>
        <end position="432"/>
    </location>
</feature>
<dbReference type="SMART" id="SM01340">
    <property type="entry name" value="DNA_mis_repair"/>
    <property type="match status" value="1"/>
</dbReference>
<gene>
    <name evidence="5" type="ORF">Daus18300_009240</name>
</gene>
<dbReference type="InterPro" id="IPR020568">
    <property type="entry name" value="Ribosomal_Su5_D2-typ_SF"/>
</dbReference>
<dbReference type="InterPro" id="IPR038973">
    <property type="entry name" value="MutL/Mlh/Pms-like"/>
</dbReference>
<sequence length="977" mass="107553">MSIAALPETTVRLLGSATAISTPVDVIKELLDNSLDAGATSVEILVSPNLVDNIQVRDNGHGIQADDYDSLGRMGYTSKLTSFEELHNFGGNTLGFRGQAVASANSLGRVTVVTRSVRDPTAVKLTISPGVGGIEDQQRASAPVGTTVTVTGLFKLIPVREQVAFREVQKNLAKTKQLLGSYALARPMIRISFKVLGGDDKQTWSYSPRPQSSLREAVVQIFGAGLIPQCVLKTVATETDCRTGGSVLDGPELTIEAILPKLDADLSKLSKGSFFSIDSRPVSTSRGTMKKLLSNFKTQFKKSSGVNTGDRRLGDLFICVNIKCCPGTYDPNIEPSKNQVLFSDESQLLELFEELCSSTYQTQKTVDAFVTIEKRPLTRRTQTRTPPPSSDGPQDFNGKPGLRLDKPLQDTPICQPETPVASSPSAALPDSSGLGVVPRQEMSRRRRALEVQINGHFQPTQWTTDPSSHKMFQEELPRETTCLIKPLVDAVDEPEASIEQSLAACHGGHSQQHLSPSVNRNQLAASETVTNQVDPRCYPGHKRGFVVNMLADPDLSSDEDTETCTPYSCDPQEMNMPPEESGDHSKEALNPWTIAKMTAPARQDTANDHPADTAGRRLVRPTETPTLPIPDDAFEEDLPILRPPRGAPTDLDTPHVMRFTNSFMGRPQAPDVRLGGLTESLEHPQTPTRSAGYDLPRATSPTERSTGRHKLPDLRSHRNDAEESVDTDGLVQTTLSFEKSRESRRRQQDQAQLHIDDVPVRRNPQFRQPKRVKKRGQNQPFNVACTDSGHEDHPVPSRNGTNTLHVPVKDHRHFDSPDGPDVAPMGFGDSHVVHPQTVQQLNRRHTELNTFDGDSRKYLMRRQHSDAAHRRKGRHSIKRTKTDQLPLEMVPSGGGTQHLVLNLDQNTIGRCNVSRTPSLDEYSERVSFDALMSLGDLDDIQLRLQTVISSWVEKTFGQKADITVDLRRAAKGLQVGT</sequence>
<name>A0ABR3WF43_9PEZI</name>
<dbReference type="SUPFAM" id="SSF54211">
    <property type="entry name" value="Ribosomal protein S5 domain 2-like"/>
    <property type="match status" value="1"/>
</dbReference>
<protein>
    <recommendedName>
        <fullName evidence="4">DNA mismatch repair protein S5 domain-containing protein</fullName>
    </recommendedName>
</protein>
<keyword evidence="6" id="KW-1185">Reference proteome</keyword>
<feature type="region of interest" description="Disordered" evidence="3">
    <location>
        <begin position="373"/>
        <end position="443"/>
    </location>
</feature>
<evidence type="ECO:0000256" key="1">
    <source>
        <dbReference type="ARBA" id="ARBA00006082"/>
    </source>
</evidence>
<dbReference type="Gene3D" id="3.30.565.10">
    <property type="entry name" value="Histidine kinase-like ATPase, C-terminal domain"/>
    <property type="match status" value="1"/>
</dbReference>
<dbReference type="InterPro" id="IPR036890">
    <property type="entry name" value="HATPase_C_sf"/>
</dbReference>
<dbReference type="Pfam" id="PF13589">
    <property type="entry name" value="HATPase_c_3"/>
    <property type="match status" value="1"/>
</dbReference>
<feature type="region of interest" description="Disordered" evidence="3">
    <location>
        <begin position="621"/>
        <end position="653"/>
    </location>
</feature>
<evidence type="ECO:0000259" key="4">
    <source>
        <dbReference type="SMART" id="SM01340"/>
    </source>
</evidence>
<evidence type="ECO:0000256" key="2">
    <source>
        <dbReference type="ARBA" id="ARBA00022763"/>
    </source>
</evidence>
<dbReference type="PANTHER" id="PTHR10073:SF41">
    <property type="entry name" value="MISMATCH REPAIR PROTEIN, PUTATIVE (AFU_ORTHOLOGUE AFUA_8G05820)-RELATED"/>
    <property type="match status" value="1"/>
</dbReference>
<feature type="region of interest" description="Disordered" evidence="3">
    <location>
        <begin position="679"/>
        <end position="758"/>
    </location>
</feature>
<dbReference type="InterPro" id="IPR014721">
    <property type="entry name" value="Ribsml_uS5_D2-typ_fold_subgr"/>
</dbReference>
<comment type="caution">
    <text evidence="5">The sequence shown here is derived from an EMBL/GenBank/DDBJ whole genome shotgun (WGS) entry which is preliminary data.</text>
</comment>
<dbReference type="InterPro" id="IPR013507">
    <property type="entry name" value="DNA_mismatch_S5_2-like"/>
</dbReference>
<feature type="domain" description="DNA mismatch repair protein S5" evidence="4">
    <location>
        <begin position="218"/>
        <end position="361"/>
    </location>
</feature>
<accession>A0ABR3WF43</accession>
<dbReference type="Proteomes" id="UP001583177">
    <property type="component" value="Unassembled WGS sequence"/>
</dbReference>
<evidence type="ECO:0000313" key="5">
    <source>
        <dbReference type="EMBL" id="KAL1860466.1"/>
    </source>
</evidence>
<organism evidence="5 6">
    <name type="scientific">Diaporthe australafricana</name>
    <dbReference type="NCBI Taxonomy" id="127596"/>
    <lineage>
        <taxon>Eukaryota</taxon>
        <taxon>Fungi</taxon>
        <taxon>Dikarya</taxon>
        <taxon>Ascomycota</taxon>
        <taxon>Pezizomycotina</taxon>
        <taxon>Sordariomycetes</taxon>
        <taxon>Sordariomycetidae</taxon>
        <taxon>Diaporthales</taxon>
        <taxon>Diaporthaceae</taxon>
        <taxon>Diaporthe</taxon>
    </lineage>
</organism>